<dbReference type="AlphaFoldDB" id="A0A6H9WLL6"/>
<dbReference type="InterPro" id="IPR029069">
    <property type="entry name" value="HotDog_dom_sf"/>
</dbReference>
<name>A0A6H9WLL6_9MICO</name>
<keyword evidence="2" id="KW-0732">Signal</keyword>
<dbReference type="SUPFAM" id="SSF54637">
    <property type="entry name" value="Thioesterase/thiol ester dehydrase-isomerase"/>
    <property type="match status" value="1"/>
</dbReference>
<feature type="compositionally biased region" description="Basic and acidic residues" evidence="1">
    <location>
        <begin position="211"/>
        <end position="221"/>
    </location>
</feature>
<proteinExistence type="predicted"/>
<keyword evidence="4" id="KW-1185">Reference proteome</keyword>
<reference evidence="3 4" key="1">
    <citation type="submission" date="2019-09" db="EMBL/GenBank/DDBJ databases">
        <title>Phylogeny of genus Pseudoclavibacter and closely related genus.</title>
        <authorList>
            <person name="Li Y."/>
        </authorList>
    </citation>
    <scope>NUCLEOTIDE SEQUENCE [LARGE SCALE GENOMIC DNA]</scope>
    <source>
        <strain evidence="3 4">EGI 60007</strain>
    </source>
</reference>
<organism evidence="3 4">
    <name type="scientific">Pseudoclavibacter endophyticus</name>
    <dbReference type="NCBI Taxonomy" id="1778590"/>
    <lineage>
        <taxon>Bacteria</taxon>
        <taxon>Bacillati</taxon>
        <taxon>Actinomycetota</taxon>
        <taxon>Actinomycetes</taxon>
        <taxon>Micrococcales</taxon>
        <taxon>Microbacteriaceae</taxon>
        <taxon>Pseudoclavibacter</taxon>
    </lineage>
</organism>
<dbReference type="CDD" id="cd00586">
    <property type="entry name" value="4HBT"/>
    <property type="match status" value="1"/>
</dbReference>
<dbReference type="Proteomes" id="UP000431744">
    <property type="component" value="Unassembled WGS sequence"/>
</dbReference>
<dbReference type="EMBL" id="WBJY01000001">
    <property type="protein sequence ID" value="KAB1648948.1"/>
    <property type="molecule type" value="Genomic_DNA"/>
</dbReference>
<feature type="region of interest" description="Disordered" evidence="1">
    <location>
        <begin position="191"/>
        <end position="221"/>
    </location>
</feature>
<dbReference type="RefSeq" id="WP_158027501.1">
    <property type="nucleotide sequence ID" value="NZ_BMHG01000001.1"/>
</dbReference>
<feature type="chain" id="PRO_5039151653" evidence="2">
    <location>
        <begin position="23"/>
        <end position="221"/>
    </location>
</feature>
<sequence length="221" mass="24486">MRISLRLVIVLLRAFLRSRRAAADVSRIPMRVGPGDLDLNGHMNNGTYLTLQDLGRIDYLVRTGIFERTRARTWNAVVVAQTITYRASLHLGERFLVETRYLGYDDYGVYMEQRFTVDGQLRSTSYVRARFVGPDGPIGAAELVEVLPEMSRLPDRVPAWVREWAEHVRLPSRRSDAPSVWERFMDGGAAGAGGTAGAGGDAGLIADPGDAPERRARAGNE</sequence>
<dbReference type="PANTHER" id="PTHR12475">
    <property type="match status" value="1"/>
</dbReference>
<dbReference type="InterPro" id="IPR051490">
    <property type="entry name" value="THEM6_lcsJ_thioesterase"/>
</dbReference>
<evidence type="ECO:0000313" key="4">
    <source>
        <dbReference type="Proteomes" id="UP000431744"/>
    </source>
</evidence>
<feature type="signal peptide" evidence="2">
    <location>
        <begin position="1"/>
        <end position="22"/>
    </location>
</feature>
<dbReference type="OrthoDB" id="3727779at2"/>
<dbReference type="Gene3D" id="3.10.129.10">
    <property type="entry name" value="Hotdog Thioesterase"/>
    <property type="match status" value="1"/>
</dbReference>
<gene>
    <name evidence="3" type="ORF">F8O04_01215</name>
</gene>
<dbReference type="PANTHER" id="PTHR12475:SF4">
    <property type="entry name" value="PROTEIN THEM6"/>
    <property type="match status" value="1"/>
</dbReference>
<accession>A0A6H9WLL6</accession>
<evidence type="ECO:0000313" key="3">
    <source>
        <dbReference type="EMBL" id="KAB1648948.1"/>
    </source>
</evidence>
<dbReference type="Pfam" id="PF13279">
    <property type="entry name" value="4HBT_2"/>
    <property type="match status" value="1"/>
</dbReference>
<protein>
    <submittedName>
        <fullName evidence="3">Thioesterase</fullName>
    </submittedName>
</protein>
<comment type="caution">
    <text evidence="3">The sequence shown here is derived from an EMBL/GenBank/DDBJ whole genome shotgun (WGS) entry which is preliminary data.</text>
</comment>
<evidence type="ECO:0000256" key="1">
    <source>
        <dbReference type="SAM" id="MobiDB-lite"/>
    </source>
</evidence>
<evidence type="ECO:0000256" key="2">
    <source>
        <dbReference type="SAM" id="SignalP"/>
    </source>
</evidence>
<feature type="compositionally biased region" description="Gly residues" evidence="1">
    <location>
        <begin position="191"/>
        <end position="202"/>
    </location>
</feature>